<feature type="domain" description="Amine oxidase" evidence="1">
    <location>
        <begin position="46"/>
        <end position="176"/>
    </location>
</feature>
<comment type="caution">
    <text evidence="2">The sequence shown here is derived from an EMBL/GenBank/DDBJ whole genome shotgun (WGS) entry which is preliminary data.</text>
</comment>
<dbReference type="OrthoDB" id="5046242at2759"/>
<keyword evidence="3" id="KW-1185">Reference proteome</keyword>
<accession>A0A8K0G3G3</accession>
<dbReference type="EMBL" id="VTPC01054727">
    <property type="protein sequence ID" value="KAF2890310.1"/>
    <property type="molecule type" value="Genomic_DNA"/>
</dbReference>
<dbReference type="InterPro" id="IPR050281">
    <property type="entry name" value="Flavin_monoamine_oxidase"/>
</dbReference>
<dbReference type="GO" id="GO:0046592">
    <property type="term" value="F:polyamine oxidase activity"/>
    <property type="evidence" value="ECO:0007669"/>
    <property type="project" value="TreeGrafter"/>
</dbReference>
<feature type="non-terminal residue" evidence="2">
    <location>
        <position position="223"/>
    </location>
</feature>
<dbReference type="Proteomes" id="UP000801492">
    <property type="component" value="Unassembled WGS sequence"/>
</dbReference>
<protein>
    <recommendedName>
        <fullName evidence="1">Amine oxidase domain-containing protein</fullName>
    </recommendedName>
</protein>
<name>A0A8K0G3G3_IGNLU</name>
<dbReference type="Gene3D" id="3.50.50.60">
    <property type="entry name" value="FAD/NAD(P)-binding domain"/>
    <property type="match status" value="1"/>
</dbReference>
<proteinExistence type="predicted"/>
<feature type="non-terminal residue" evidence="2">
    <location>
        <position position="1"/>
    </location>
</feature>
<evidence type="ECO:0000259" key="1">
    <source>
        <dbReference type="Pfam" id="PF01593"/>
    </source>
</evidence>
<dbReference type="InterPro" id="IPR002937">
    <property type="entry name" value="Amino_oxidase"/>
</dbReference>
<dbReference type="InterPro" id="IPR036188">
    <property type="entry name" value="FAD/NAD-bd_sf"/>
</dbReference>
<dbReference type="AlphaFoldDB" id="A0A8K0G3G3"/>
<dbReference type="PANTHER" id="PTHR10742:SF398">
    <property type="entry name" value="AMINE OXIDASE DOMAIN-CONTAINING PROTEIN-RELATED"/>
    <property type="match status" value="1"/>
</dbReference>
<evidence type="ECO:0000313" key="3">
    <source>
        <dbReference type="Proteomes" id="UP000801492"/>
    </source>
</evidence>
<gene>
    <name evidence="2" type="ORF">ILUMI_15863</name>
</gene>
<evidence type="ECO:0000313" key="2">
    <source>
        <dbReference type="EMBL" id="KAF2890310.1"/>
    </source>
</evidence>
<dbReference type="PANTHER" id="PTHR10742">
    <property type="entry name" value="FLAVIN MONOAMINE OXIDASE"/>
    <property type="match status" value="1"/>
</dbReference>
<dbReference type="SUPFAM" id="SSF51905">
    <property type="entry name" value="FAD/NAD(P)-binding domain"/>
    <property type="match status" value="1"/>
</dbReference>
<dbReference type="Pfam" id="PF01593">
    <property type="entry name" value="Amino_oxidase"/>
    <property type="match status" value="1"/>
</dbReference>
<reference evidence="2" key="1">
    <citation type="submission" date="2019-08" db="EMBL/GenBank/DDBJ databases">
        <title>The genome of the North American firefly Photinus pyralis.</title>
        <authorList>
            <consortium name="Photinus pyralis genome working group"/>
            <person name="Fallon T.R."/>
            <person name="Sander Lower S.E."/>
            <person name="Weng J.-K."/>
        </authorList>
    </citation>
    <scope>NUCLEOTIDE SEQUENCE</scope>
    <source>
        <strain evidence="2">TRF0915ILg1</strain>
        <tissue evidence="2">Whole body</tissue>
    </source>
</reference>
<sequence length="223" mass="25752">YNENVIEKYGNNHKQLKYAKEILESFFTYINAYEGSFSPYNVSAESYYEECEGNQAIFWKNGGYQTILDILMKKYPNPKEQLPIEKNILTNKEVTKIIWNNKNDSHNVVIECSDKSVYNADHVIFTPSLGVLKASSQDLFDPLLPKEKVNAISKLGFEAVSKIFLHFPKRWWANTGFTNLVPVWAEEDKQTLLKEFPHGPIKDGKSWLLNTMGFFIVNENNPN</sequence>
<organism evidence="2 3">
    <name type="scientific">Ignelater luminosus</name>
    <name type="common">Cucubano</name>
    <name type="synonym">Pyrophorus luminosus</name>
    <dbReference type="NCBI Taxonomy" id="2038154"/>
    <lineage>
        <taxon>Eukaryota</taxon>
        <taxon>Metazoa</taxon>
        <taxon>Ecdysozoa</taxon>
        <taxon>Arthropoda</taxon>
        <taxon>Hexapoda</taxon>
        <taxon>Insecta</taxon>
        <taxon>Pterygota</taxon>
        <taxon>Neoptera</taxon>
        <taxon>Endopterygota</taxon>
        <taxon>Coleoptera</taxon>
        <taxon>Polyphaga</taxon>
        <taxon>Elateriformia</taxon>
        <taxon>Elateroidea</taxon>
        <taxon>Elateridae</taxon>
        <taxon>Agrypninae</taxon>
        <taxon>Pyrophorini</taxon>
        <taxon>Ignelater</taxon>
    </lineage>
</organism>